<accession>A0A8R1YSY7</accession>
<reference evidence="2" key="1">
    <citation type="journal article" date="2008" name="Nat. Genet.">
        <title>The Pristionchus pacificus genome provides a unique perspective on nematode lifestyle and parasitism.</title>
        <authorList>
            <person name="Dieterich C."/>
            <person name="Clifton S.W."/>
            <person name="Schuster L.N."/>
            <person name="Chinwalla A."/>
            <person name="Delehaunty K."/>
            <person name="Dinkelacker I."/>
            <person name="Fulton L."/>
            <person name="Fulton R."/>
            <person name="Godfrey J."/>
            <person name="Minx P."/>
            <person name="Mitreva M."/>
            <person name="Roeseler W."/>
            <person name="Tian H."/>
            <person name="Witte H."/>
            <person name="Yang S.P."/>
            <person name="Wilson R.K."/>
            <person name="Sommer R.J."/>
        </authorList>
    </citation>
    <scope>NUCLEOTIDE SEQUENCE [LARGE SCALE GENOMIC DNA]</scope>
    <source>
        <strain evidence="2">PS312</strain>
    </source>
</reference>
<dbReference type="Proteomes" id="UP000005239">
    <property type="component" value="Unassembled WGS sequence"/>
</dbReference>
<gene>
    <name evidence="1" type="primary">WBGene00274809</name>
</gene>
<reference evidence="1" key="2">
    <citation type="submission" date="2022-06" db="UniProtKB">
        <authorList>
            <consortium name="EnsemblMetazoa"/>
        </authorList>
    </citation>
    <scope>IDENTIFICATION</scope>
    <source>
        <strain evidence="1">PS312</strain>
    </source>
</reference>
<evidence type="ECO:0000313" key="1">
    <source>
        <dbReference type="EnsemblMetazoa" id="PPA36440.1"/>
    </source>
</evidence>
<proteinExistence type="predicted"/>
<accession>A0A2A6CWQ8</accession>
<dbReference type="AlphaFoldDB" id="A0A2A6CWQ8"/>
<keyword evidence="2" id="KW-1185">Reference proteome</keyword>
<evidence type="ECO:0000313" key="2">
    <source>
        <dbReference type="Proteomes" id="UP000005239"/>
    </source>
</evidence>
<organism evidence="1 2">
    <name type="scientific">Pristionchus pacificus</name>
    <name type="common">Parasitic nematode worm</name>
    <dbReference type="NCBI Taxonomy" id="54126"/>
    <lineage>
        <taxon>Eukaryota</taxon>
        <taxon>Metazoa</taxon>
        <taxon>Ecdysozoa</taxon>
        <taxon>Nematoda</taxon>
        <taxon>Chromadorea</taxon>
        <taxon>Rhabditida</taxon>
        <taxon>Rhabditina</taxon>
        <taxon>Diplogasteromorpha</taxon>
        <taxon>Diplogasteroidea</taxon>
        <taxon>Neodiplogasteridae</taxon>
        <taxon>Pristionchus</taxon>
    </lineage>
</organism>
<sequence length="131" mass="14750">THFSVVATNTTPSIFSSLVSSFAYKIPHFIPHFALLPLITTPSSHLERSPSLLFSLSLFDEGSPPAPLARSRWDFCPHRCRSLLLRVRVRERSLRALLLRRMPTGRKLSRVVVVAERPEPVKPSSSSFLCI</sequence>
<dbReference type="EnsemblMetazoa" id="PPA36440.1">
    <property type="protein sequence ID" value="PPA36440.1"/>
    <property type="gene ID" value="WBGene00274809"/>
</dbReference>
<protein>
    <submittedName>
        <fullName evidence="1">Uncharacterized protein</fullName>
    </submittedName>
</protein>
<name>A0A2A6CWQ8_PRIPA</name>